<accession>A0A1M4ZWD9</accession>
<evidence type="ECO:0000313" key="4">
    <source>
        <dbReference type="Proteomes" id="UP000184048"/>
    </source>
</evidence>
<keyword evidence="4" id="KW-1185">Reference proteome</keyword>
<gene>
    <name evidence="3" type="ORF">SAMN02745131_02105</name>
</gene>
<feature type="transmembrane region" description="Helical" evidence="1">
    <location>
        <begin position="297"/>
        <end position="317"/>
    </location>
</feature>
<evidence type="ECO:0000256" key="1">
    <source>
        <dbReference type="SAM" id="Phobius"/>
    </source>
</evidence>
<evidence type="ECO:0000313" key="3">
    <source>
        <dbReference type="EMBL" id="SHF22338.1"/>
    </source>
</evidence>
<organism evidence="3 4">
    <name type="scientific">Flavisolibacter ginsengisoli DSM 18119</name>
    <dbReference type="NCBI Taxonomy" id="1121884"/>
    <lineage>
        <taxon>Bacteria</taxon>
        <taxon>Pseudomonadati</taxon>
        <taxon>Bacteroidota</taxon>
        <taxon>Chitinophagia</taxon>
        <taxon>Chitinophagales</taxon>
        <taxon>Chitinophagaceae</taxon>
        <taxon>Flavisolibacter</taxon>
    </lineage>
</organism>
<dbReference type="AlphaFoldDB" id="A0A1M4ZWD9"/>
<dbReference type="GO" id="GO:0008654">
    <property type="term" value="P:phospholipid biosynthetic process"/>
    <property type="evidence" value="ECO:0007669"/>
    <property type="project" value="TreeGrafter"/>
</dbReference>
<dbReference type="Pfam" id="PF01553">
    <property type="entry name" value="Acyltransferase"/>
    <property type="match status" value="1"/>
</dbReference>
<feature type="transmembrane region" description="Helical" evidence="1">
    <location>
        <begin position="272"/>
        <end position="291"/>
    </location>
</feature>
<proteinExistence type="predicted"/>
<keyword evidence="3" id="KW-0012">Acyltransferase</keyword>
<dbReference type="GO" id="GO:0016287">
    <property type="term" value="F:glycerone-phosphate O-acyltransferase activity"/>
    <property type="evidence" value="ECO:0007669"/>
    <property type="project" value="TreeGrafter"/>
</dbReference>
<protein>
    <submittedName>
        <fullName evidence="3">1-acyl-sn-glycerol-3-phosphate acyltransferases</fullName>
    </submittedName>
</protein>
<keyword evidence="3" id="KW-0808">Transferase</keyword>
<dbReference type="Proteomes" id="UP000184048">
    <property type="component" value="Unassembled WGS sequence"/>
</dbReference>
<name>A0A1M4ZWD9_9BACT</name>
<keyword evidence="1" id="KW-0472">Membrane</keyword>
<reference evidence="3 4" key="1">
    <citation type="submission" date="2016-11" db="EMBL/GenBank/DDBJ databases">
        <authorList>
            <person name="Jaros S."/>
            <person name="Januszkiewicz K."/>
            <person name="Wedrychowicz H."/>
        </authorList>
    </citation>
    <scope>NUCLEOTIDE SEQUENCE [LARGE SCALE GENOMIC DNA]</scope>
    <source>
        <strain evidence="3 4">DSM 18119</strain>
    </source>
</reference>
<sequence length="322" mass="36697">MFYQLTKIYARLAIKVYCSKVIINKPELLKSKGPMLLAANHPNSFLDGIILTTLFDQPVHSLARGDAFKNKWINRFLRSIQLLPVYRTSEGTENLSHNYTTFAACQETFKDNGIVLIFSEGRCENEWYLRPLKKGTARLATTAWENGIPLQVLPVGLNYSSFKSFGKEVHINFGEPITVEDIDHAAAIGKNLVDFNANLQNQLHQLVYEIEEKDTEKLHSVFPHRARSSKYFLALPAIAGWLLHAPLYYLCKAYTQLYFKNSGHYDSVLTSLLLLFYPIYYLIVVGVFFVLQPAFGILAILFLPFTAWACVQLKYSLGLRLV</sequence>
<dbReference type="PANTHER" id="PTHR31605">
    <property type="entry name" value="GLYCEROL-3-PHOSPHATE O-ACYLTRANSFERASE 1"/>
    <property type="match status" value="1"/>
</dbReference>
<dbReference type="PANTHER" id="PTHR31605:SF0">
    <property type="entry name" value="GLYCEROL-3-PHOSPHATE O-ACYLTRANSFERASE 1"/>
    <property type="match status" value="1"/>
</dbReference>
<dbReference type="InterPro" id="IPR002123">
    <property type="entry name" value="Plipid/glycerol_acylTrfase"/>
</dbReference>
<dbReference type="SUPFAM" id="SSF69593">
    <property type="entry name" value="Glycerol-3-phosphate (1)-acyltransferase"/>
    <property type="match status" value="1"/>
</dbReference>
<keyword evidence="1" id="KW-0812">Transmembrane</keyword>
<dbReference type="OrthoDB" id="9806008at2"/>
<dbReference type="STRING" id="1121884.SAMN02745131_02105"/>
<dbReference type="RefSeq" id="WP_072835289.1">
    <property type="nucleotide sequence ID" value="NZ_FQUU01000007.1"/>
</dbReference>
<dbReference type="EMBL" id="FQUU01000007">
    <property type="protein sequence ID" value="SHF22338.1"/>
    <property type="molecule type" value="Genomic_DNA"/>
</dbReference>
<dbReference type="GO" id="GO:0004366">
    <property type="term" value="F:glycerol-3-phosphate O-acyltransferase activity"/>
    <property type="evidence" value="ECO:0007669"/>
    <property type="project" value="TreeGrafter"/>
</dbReference>
<evidence type="ECO:0000259" key="2">
    <source>
        <dbReference type="SMART" id="SM00563"/>
    </source>
</evidence>
<dbReference type="InterPro" id="IPR052744">
    <property type="entry name" value="GPAT/DAPAT"/>
</dbReference>
<feature type="domain" description="Phospholipid/glycerol acyltransferase" evidence="2">
    <location>
        <begin position="35"/>
        <end position="160"/>
    </location>
</feature>
<dbReference type="SMART" id="SM00563">
    <property type="entry name" value="PlsC"/>
    <property type="match status" value="1"/>
</dbReference>
<feature type="transmembrane region" description="Helical" evidence="1">
    <location>
        <begin position="231"/>
        <end position="251"/>
    </location>
</feature>
<keyword evidence="1" id="KW-1133">Transmembrane helix</keyword>